<evidence type="ECO:0000313" key="2">
    <source>
        <dbReference type="EMBL" id="RDW93683.1"/>
    </source>
</evidence>
<sequence length="445" mass="50053">MSNTANTNMATISPSSNESDSDAPEVANTDPADTPLNQRWMWGKPLSESHHTSPSEISYISVEGDIAAWLQGNRICWRRLDHQDDSNSAPHGIHITFTEREYQPWKVLVAKVIPDDLCLYILERAPGPVSESEANSVEFQLLSEYVLSLETGHEIWSRYLVQRREKKEGEGDTVPFAIAYGKIYRRGGADRPRLAVNDLKTGAWLRDMHMPAAGYGVFHGPCLVRGREALFMSKSIDDNNTRQEHTFIDAETGTVLQTLSITTSARPGWTRNYVFSDLPSQKGTAFAEIVHSRKVPGLPWAAEITKYEHDSEGKFVAGDKNTLHIHFSEARMHEKIVLDPFRNWLVFVHAETGWVVTCFLEPRGWPRPCFFLTVAGTQEQELIEMDLCIGSDNYIHPETEKFTIGTGAEAVLEDVYIHRDTLIVASRSIGDGNAPTKSSVHFFDY</sequence>
<keyword evidence="3" id="KW-1185">Reference proteome</keyword>
<evidence type="ECO:0000256" key="1">
    <source>
        <dbReference type="SAM" id="MobiDB-lite"/>
    </source>
</evidence>
<dbReference type="RefSeq" id="XP_026608866.1">
    <property type="nucleotide sequence ID" value="XM_026743021.1"/>
</dbReference>
<dbReference type="EMBL" id="PVWQ01000001">
    <property type="protein sequence ID" value="RDW93683.1"/>
    <property type="molecule type" value="Genomic_DNA"/>
</dbReference>
<comment type="caution">
    <text evidence="2">The sequence shown here is derived from an EMBL/GenBank/DDBJ whole genome shotgun (WGS) entry which is preliminary data.</text>
</comment>
<name>A0A3D8T554_9EURO</name>
<reference evidence="2 3" key="1">
    <citation type="journal article" date="2018" name="IMA Fungus">
        <title>IMA Genome-F 9: Draft genome sequence of Annulohypoxylon stygium, Aspergillus mulundensis, Berkeleyomyces basicola (syn. Thielaviopsis basicola), Ceratocystis smalleyi, two Cercospora beticola strains, Coleophoma cylindrospora, Fusarium fracticaudum, Phialophora cf. hyalina, and Morchella septimelata.</title>
        <authorList>
            <person name="Wingfield B.D."/>
            <person name="Bills G.F."/>
            <person name="Dong Y."/>
            <person name="Huang W."/>
            <person name="Nel W.J."/>
            <person name="Swalarsk-Parry B.S."/>
            <person name="Vaghefi N."/>
            <person name="Wilken P.M."/>
            <person name="An Z."/>
            <person name="de Beer Z.W."/>
            <person name="De Vos L."/>
            <person name="Chen L."/>
            <person name="Duong T.A."/>
            <person name="Gao Y."/>
            <person name="Hammerbacher A."/>
            <person name="Kikkert J.R."/>
            <person name="Li Y."/>
            <person name="Li H."/>
            <person name="Li K."/>
            <person name="Li Q."/>
            <person name="Liu X."/>
            <person name="Ma X."/>
            <person name="Naidoo K."/>
            <person name="Pethybridge S.J."/>
            <person name="Sun J."/>
            <person name="Steenkamp E.T."/>
            <person name="van der Nest M.A."/>
            <person name="van Wyk S."/>
            <person name="Wingfield M.J."/>
            <person name="Xiong C."/>
            <person name="Yue Q."/>
            <person name="Zhang X."/>
        </authorList>
    </citation>
    <scope>NUCLEOTIDE SEQUENCE [LARGE SCALE GENOMIC DNA]</scope>
    <source>
        <strain evidence="2 3">DSM 5745</strain>
    </source>
</reference>
<feature type="compositionally biased region" description="Polar residues" evidence="1">
    <location>
        <begin position="1"/>
        <end position="18"/>
    </location>
</feature>
<dbReference type="GeneID" id="38111375"/>
<evidence type="ECO:0000313" key="3">
    <source>
        <dbReference type="Proteomes" id="UP000256690"/>
    </source>
</evidence>
<accession>A0A3D8T554</accession>
<proteinExistence type="predicted"/>
<dbReference type="AlphaFoldDB" id="A0A3D8T554"/>
<organism evidence="2 3">
    <name type="scientific">Aspergillus mulundensis</name>
    <dbReference type="NCBI Taxonomy" id="1810919"/>
    <lineage>
        <taxon>Eukaryota</taxon>
        <taxon>Fungi</taxon>
        <taxon>Dikarya</taxon>
        <taxon>Ascomycota</taxon>
        <taxon>Pezizomycotina</taxon>
        <taxon>Eurotiomycetes</taxon>
        <taxon>Eurotiomycetidae</taxon>
        <taxon>Eurotiales</taxon>
        <taxon>Aspergillaceae</taxon>
        <taxon>Aspergillus</taxon>
        <taxon>Aspergillus subgen. Nidulantes</taxon>
    </lineage>
</organism>
<gene>
    <name evidence="2" type="ORF">DSM5745_01005</name>
</gene>
<protein>
    <submittedName>
        <fullName evidence="2">Uncharacterized protein</fullName>
    </submittedName>
</protein>
<feature type="region of interest" description="Disordered" evidence="1">
    <location>
        <begin position="1"/>
        <end position="39"/>
    </location>
</feature>
<dbReference type="Proteomes" id="UP000256690">
    <property type="component" value="Unassembled WGS sequence"/>
</dbReference>